<proteinExistence type="predicted"/>
<gene>
    <name evidence="1" type="ORF">PIGHUM_04448</name>
</gene>
<dbReference type="Proteomes" id="UP000277294">
    <property type="component" value="Unassembled WGS sequence"/>
</dbReference>
<reference evidence="1 2" key="1">
    <citation type="submission" date="2018-10" db="EMBL/GenBank/DDBJ databases">
        <authorList>
            <person name="Criscuolo A."/>
        </authorList>
    </citation>
    <scope>NUCLEOTIDE SEQUENCE [LARGE SCALE GENOMIC DNA]</scope>
    <source>
        <strain evidence="1">DnA1</strain>
    </source>
</reference>
<evidence type="ECO:0000313" key="2">
    <source>
        <dbReference type="Proteomes" id="UP000277294"/>
    </source>
</evidence>
<sequence>MGATTLKSAASPAARPATRLIPCQVNVTTASGDRHSYTALHRSTCGAAIDAFERFGFCKVSVRAAR</sequence>
<protein>
    <submittedName>
        <fullName evidence="1">Uncharacterized protein</fullName>
    </submittedName>
</protein>
<keyword evidence="2" id="KW-1185">Reference proteome</keyword>
<dbReference type="EMBL" id="UWPJ01000039">
    <property type="protein sequence ID" value="VCU72349.1"/>
    <property type="molecule type" value="Genomic_DNA"/>
</dbReference>
<evidence type="ECO:0000313" key="1">
    <source>
        <dbReference type="EMBL" id="VCU72349.1"/>
    </source>
</evidence>
<organism evidence="1 2">
    <name type="scientific">Pigmentiphaga humi</name>
    <dbReference type="NCBI Taxonomy" id="2478468"/>
    <lineage>
        <taxon>Bacteria</taxon>
        <taxon>Pseudomonadati</taxon>
        <taxon>Pseudomonadota</taxon>
        <taxon>Betaproteobacteria</taxon>
        <taxon>Burkholderiales</taxon>
        <taxon>Alcaligenaceae</taxon>
        <taxon>Pigmentiphaga</taxon>
    </lineage>
</organism>
<name>A0A3P4B7S7_9BURK</name>
<accession>A0A3P4B7S7</accession>
<dbReference type="AlphaFoldDB" id="A0A3P4B7S7"/>